<evidence type="ECO:0000256" key="1">
    <source>
        <dbReference type="ARBA" id="ARBA00022527"/>
    </source>
</evidence>
<dbReference type="SUPFAM" id="SSF55874">
    <property type="entry name" value="ATPase domain of HSP90 chaperone/DNA topoisomerase II/histidine kinase"/>
    <property type="match status" value="1"/>
</dbReference>
<organism evidence="3 4">
    <name type="scientific">Streptomyces mesophilus</name>
    <dbReference type="NCBI Taxonomy" id="1775132"/>
    <lineage>
        <taxon>Bacteria</taxon>
        <taxon>Bacillati</taxon>
        <taxon>Actinomycetota</taxon>
        <taxon>Actinomycetes</taxon>
        <taxon>Kitasatosporales</taxon>
        <taxon>Streptomycetaceae</taxon>
        <taxon>Streptomyces</taxon>
    </lineage>
</organism>
<dbReference type="PANTHER" id="PTHR35526:SF3">
    <property type="entry name" value="ANTI-SIGMA-F FACTOR RSBW"/>
    <property type="match status" value="1"/>
</dbReference>
<accession>A0A6G4XJU4</accession>
<dbReference type="PANTHER" id="PTHR35526">
    <property type="entry name" value="ANTI-SIGMA-F FACTOR RSBW-RELATED"/>
    <property type="match status" value="1"/>
</dbReference>
<dbReference type="AlphaFoldDB" id="A0A6G4XJU4"/>
<dbReference type="Pfam" id="PF13581">
    <property type="entry name" value="HATPase_c_2"/>
    <property type="match status" value="1"/>
</dbReference>
<dbReference type="InterPro" id="IPR003594">
    <property type="entry name" value="HATPase_dom"/>
</dbReference>
<keyword evidence="4" id="KW-1185">Reference proteome</keyword>
<feature type="domain" description="Histidine kinase/HSP90-like ATPase" evidence="2">
    <location>
        <begin position="26"/>
        <end position="133"/>
    </location>
</feature>
<dbReference type="CDD" id="cd16936">
    <property type="entry name" value="HATPase_RsbW-like"/>
    <property type="match status" value="1"/>
</dbReference>
<keyword evidence="1" id="KW-0418">Kinase</keyword>
<keyword evidence="3" id="KW-0547">Nucleotide-binding</keyword>
<protein>
    <submittedName>
        <fullName evidence="3">ATP-binding protein</fullName>
    </submittedName>
</protein>
<keyword evidence="1" id="KW-0808">Transferase</keyword>
<comment type="caution">
    <text evidence="3">The sequence shown here is derived from an EMBL/GenBank/DDBJ whole genome shotgun (WGS) entry which is preliminary data.</text>
</comment>
<dbReference type="GO" id="GO:0004674">
    <property type="term" value="F:protein serine/threonine kinase activity"/>
    <property type="evidence" value="ECO:0007669"/>
    <property type="project" value="UniProtKB-KW"/>
</dbReference>
<reference evidence="3 4" key="1">
    <citation type="submission" date="2020-02" db="EMBL/GenBank/DDBJ databases">
        <title>Whole-genome analyses of novel actinobacteria.</title>
        <authorList>
            <person name="Sahin N."/>
            <person name="Tokatli A."/>
        </authorList>
    </citation>
    <scope>NUCLEOTIDE SEQUENCE [LARGE SCALE GENOMIC DNA]</scope>
    <source>
        <strain evidence="3 4">YC504</strain>
    </source>
</reference>
<evidence type="ECO:0000313" key="3">
    <source>
        <dbReference type="EMBL" id="NGO77815.1"/>
    </source>
</evidence>
<dbReference type="EMBL" id="JAAKZW010000077">
    <property type="protein sequence ID" value="NGO77815.1"/>
    <property type="molecule type" value="Genomic_DNA"/>
</dbReference>
<keyword evidence="3" id="KW-0067">ATP-binding</keyword>
<proteinExistence type="predicted"/>
<evidence type="ECO:0000259" key="2">
    <source>
        <dbReference type="Pfam" id="PF13581"/>
    </source>
</evidence>
<gene>
    <name evidence="3" type="ORF">G6045_19440</name>
</gene>
<name>A0A6G4XJU4_9ACTN</name>
<dbReference type="Proteomes" id="UP000481109">
    <property type="component" value="Unassembled WGS sequence"/>
</dbReference>
<dbReference type="Gene3D" id="3.30.565.10">
    <property type="entry name" value="Histidine kinase-like ATPase, C-terminal domain"/>
    <property type="match status" value="1"/>
</dbReference>
<keyword evidence="1" id="KW-0723">Serine/threonine-protein kinase</keyword>
<dbReference type="GO" id="GO:0005524">
    <property type="term" value="F:ATP binding"/>
    <property type="evidence" value="ECO:0007669"/>
    <property type="project" value="UniProtKB-KW"/>
</dbReference>
<sequence>MNQATPPRTAPLGPAYRMTLTVGAHSARPLRHILRLHLKAWRLDGLADAAELALTELVSNVIRHVPGGRCTIRIVRREHGIRVEVADDSPVLPQPAPAYDDLIENNRGLLLVDSVTDRWGADPDPDGRGKTVWFECDTA</sequence>
<dbReference type="InterPro" id="IPR036890">
    <property type="entry name" value="HATPase_C_sf"/>
</dbReference>
<dbReference type="InterPro" id="IPR050267">
    <property type="entry name" value="Anti-sigma-factor_SerPK"/>
</dbReference>
<evidence type="ECO:0000313" key="4">
    <source>
        <dbReference type="Proteomes" id="UP000481109"/>
    </source>
</evidence>